<evidence type="ECO:0000256" key="1">
    <source>
        <dbReference type="SAM" id="MobiDB-lite"/>
    </source>
</evidence>
<gene>
    <name evidence="2" type="ORF">F2Q69_00035939</name>
</gene>
<dbReference type="Proteomes" id="UP000712600">
    <property type="component" value="Unassembled WGS sequence"/>
</dbReference>
<feature type="compositionally biased region" description="Polar residues" evidence="1">
    <location>
        <begin position="75"/>
        <end position="92"/>
    </location>
</feature>
<protein>
    <submittedName>
        <fullName evidence="2">Uncharacterized protein</fullName>
    </submittedName>
</protein>
<proteinExistence type="predicted"/>
<name>A0A8S9SJB8_BRACR</name>
<feature type="compositionally biased region" description="Basic and acidic residues" evidence="1">
    <location>
        <begin position="93"/>
        <end position="106"/>
    </location>
</feature>
<sequence>MLQPPLSIDVEKLMSIDVGVSLSVDAQCLYQGLQSPGHLSSDLLHYADDPPGHAGYLSPDLGPELSLVGPEKVSIDSNNGVSIDTPFSPSIDTTRELSIDVPSKER</sequence>
<comment type="caution">
    <text evidence="2">The sequence shown here is derived from an EMBL/GenBank/DDBJ whole genome shotgun (WGS) entry which is preliminary data.</text>
</comment>
<reference evidence="2" key="1">
    <citation type="submission" date="2019-12" db="EMBL/GenBank/DDBJ databases">
        <title>Genome sequencing and annotation of Brassica cretica.</title>
        <authorList>
            <person name="Studholme D.J."/>
            <person name="Sarris P."/>
        </authorList>
    </citation>
    <scope>NUCLEOTIDE SEQUENCE</scope>
    <source>
        <strain evidence="2">PFS-109/04</strain>
        <tissue evidence="2">Leaf</tissue>
    </source>
</reference>
<feature type="region of interest" description="Disordered" evidence="1">
    <location>
        <begin position="40"/>
        <end position="59"/>
    </location>
</feature>
<dbReference type="AlphaFoldDB" id="A0A8S9SJB8"/>
<feature type="region of interest" description="Disordered" evidence="1">
    <location>
        <begin position="75"/>
        <end position="106"/>
    </location>
</feature>
<evidence type="ECO:0000313" key="2">
    <source>
        <dbReference type="EMBL" id="KAF3601526.1"/>
    </source>
</evidence>
<evidence type="ECO:0000313" key="3">
    <source>
        <dbReference type="Proteomes" id="UP000712600"/>
    </source>
</evidence>
<accession>A0A8S9SJB8</accession>
<dbReference type="EMBL" id="QGKX02000004">
    <property type="protein sequence ID" value="KAF3601526.1"/>
    <property type="molecule type" value="Genomic_DNA"/>
</dbReference>
<organism evidence="2 3">
    <name type="scientific">Brassica cretica</name>
    <name type="common">Mustard</name>
    <dbReference type="NCBI Taxonomy" id="69181"/>
    <lineage>
        <taxon>Eukaryota</taxon>
        <taxon>Viridiplantae</taxon>
        <taxon>Streptophyta</taxon>
        <taxon>Embryophyta</taxon>
        <taxon>Tracheophyta</taxon>
        <taxon>Spermatophyta</taxon>
        <taxon>Magnoliopsida</taxon>
        <taxon>eudicotyledons</taxon>
        <taxon>Gunneridae</taxon>
        <taxon>Pentapetalae</taxon>
        <taxon>rosids</taxon>
        <taxon>malvids</taxon>
        <taxon>Brassicales</taxon>
        <taxon>Brassicaceae</taxon>
        <taxon>Brassiceae</taxon>
        <taxon>Brassica</taxon>
    </lineage>
</organism>